<dbReference type="EMBL" id="JAUCAE010000009">
    <property type="protein sequence ID" value="MDM7546857.1"/>
    <property type="molecule type" value="Genomic_DNA"/>
</dbReference>
<accession>A0AAW7IYW4</accession>
<evidence type="ECO:0000313" key="3">
    <source>
        <dbReference type="Proteomes" id="UP001240905"/>
    </source>
</evidence>
<evidence type="ECO:0000313" key="2">
    <source>
        <dbReference type="EMBL" id="MDM7546857.1"/>
    </source>
</evidence>
<comment type="caution">
    <text evidence="2">The sequence shown here is derived from an EMBL/GenBank/DDBJ whole genome shotgun (WGS) entry which is preliminary data.</text>
</comment>
<dbReference type="Proteomes" id="UP001240905">
    <property type="component" value="Unassembled WGS sequence"/>
</dbReference>
<dbReference type="AlphaFoldDB" id="A0AAW7IYW4"/>
<name>A0AAW7IYW4_9LACT</name>
<organism evidence="2 3">
    <name type="scientific">Lactococcus lactis</name>
    <dbReference type="NCBI Taxonomy" id="1358"/>
    <lineage>
        <taxon>Bacteria</taxon>
        <taxon>Bacillati</taxon>
        <taxon>Bacillota</taxon>
        <taxon>Bacilli</taxon>
        <taxon>Lactobacillales</taxon>
        <taxon>Streptococcaceae</taxon>
        <taxon>Lactococcus</taxon>
    </lineage>
</organism>
<reference evidence="2" key="1">
    <citation type="submission" date="2023-06" db="EMBL/GenBank/DDBJ databases">
        <title>Draft Genome Sequences of lactic acid bacteria strains isolated from fermented milk products.</title>
        <authorList>
            <person name="Elcheninov A.G."/>
            <person name="Klyukina A."/>
            <person name="Zayulina K.S."/>
            <person name="Gavirova L.A."/>
            <person name="Shcherbakova P.A."/>
            <person name="Shestakov A.I."/>
            <person name="Kublanov I.V."/>
            <person name="Kochetkova T.V."/>
        </authorList>
    </citation>
    <scope>NUCLEOTIDE SEQUENCE</scope>
    <source>
        <strain evidence="2">TOM.142</strain>
    </source>
</reference>
<feature type="chain" id="PRO_5043431774" description="Secreted protein" evidence="1">
    <location>
        <begin position="28"/>
        <end position="204"/>
    </location>
</feature>
<gene>
    <name evidence="2" type="ORF">QUD52_07435</name>
</gene>
<sequence length="204" mass="22897">MKTKQIYVSLMTSAILLSAVTPIIVNADVISSNGTTEQVSNRQASNTDVQGQFEPYVSVEDNQYVLNIPENIQVSQTEIEQVKQQINAVNQQVETNKLIINPITKEIVNRASTLKSSGYTYGNFWWGTCYYFRSNAAVYQMDHDLDNWAIGSGLVGIFTPPIAALGGAYYLKVKSDLDYMNSIHQKDYLNMEVNWVGVYSIYVP</sequence>
<protein>
    <recommendedName>
        <fullName evidence="4">Secreted protein</fullName>
    </recommendedName>
</protein>
<proteinExistence type="predicted"/>
<dbReference type="RefSeq" id="WP_179107661.1">
    <property type="nucleotide sequence ID" value="NZ_CP070382.1"/>
</dbReference>
<keyword evidence="1" id="KW-0732">Signal</keyword>
<feature type="signal peptide" evidence="1">
    <location>
        <begin position="1"/>
        <end position="27"/>
    </location>
</feature>
<evidence type="ECO:0008006" key="4">
    <source>
        <dbReference type="Google" id="ProtNLM"/>
    </source>
</evidence>
<evidence type="ECO:0000256" key="1">
    <source>
        <dbReference type="SAM" id="SignalP"/>
    </source>
</evidence>